<evidence type="ECO:0000256" key="1">
    <source>
        <dbReference type="PROSITE-ProRule" id="PRU10141"/>
    </source>
</evidence>
<keyword evidence="1" id="KW-0547">Nucleotide-binding</keyword>
<reference evidence="3" key="1">
    <citation type="submission" date="2014-07" db="EMBL/GenBank/DDBJ databases">
        <authorList>
            <person name="Martin A.A"/>
            <person name="De Silva N."/>
        </authorList>
    </citation>
    <scope>NUCLEOTIDE SEQUENCE</scope>
</reference>
<dbReference type="Pfam" id="PF00069">
    <property type="entry name" value="Pkinase"/>
    <property type="match status" value="1"/>
</dbReference>
<dbReference type="Proteomes" id="UP000035680">
    <property type="component" value="Unassembled WGS sequence"/>
</dbReference>
<dbReference type="InterPro" id="IPR000719">
    <property type="entry name" value="Prot_kinase_dom"/>
</dbReference>
<keyword evidence="1" id="KW-0067">ATP-binding</keyword>
<keyword evidence="3" id="KW-1185">Reference proteome</keyword>
<proteinExistence type="predicted"/>
<dbReference type="PROSITE" id="PS00107">
    <property type="entry name" value="PROTEIN_KINASE_ATP"/>
    <property type="match status" value="1"/>
</dbReference>
<reference evidence="4" key="2">
    <citation type="submission" date="2015-08" db="UniProtKB">
        <authorList>
            <consortium name="WormBaseParasite"/>
        </authorList>
    </citation>
    <scope>IDENTIFICATION</scope>
</reference>
<protein>
    <submittedName>
        <fullName evidence="4">Protein kinase domain-containing protein</fullName>
    </submittedName>
</protein>
<evidence type="ECO:0000313" key="3">
    <source>
        <dbReference type="Proteomes" id="UP000035680"/>
    </source>
</evidence>
<accession>A0A0K0FPV1</accession>
<name>A0A0K0FPV1_STRVS</name>
<dbReference type="GO" id="GO:0004672">
    <property type="term" value="F:protein kinase activity"/>
    <property type="evidence" value="ECO:0007669"/>
    <property type="project" value="InterPro"/>
</dbReference>
<dbReference type="PROSITE" id="PS50011">
    <property type="entry name" value="PROTEIN_KINASE_DOM"/>
    <property type="match status" value="1"/>
</dbReference>
<sequence length="177" mass="20525">MNHINKTIDLDSNFILNSKTDESTEDIRNIPNGYKIVHKNCIVVFDKIIGEGSYGKVYLVYAKDKKLALKLTNDGDECRFIQTYLTPYEIGLFYSKNNNSEPPFIKYLGSGSLLYNEKFYHYYLMPYYVQSLSELLKDSNDSKENIFFTIALRTMNALGYLCSKNITHDDIKYLAEN</sequence>
<evidence type="ECO:0000313" key="4">
    <source>
        <dbReference type="WBParaSite" id="SVE_1124700.1"/>
    </source>
</evidence>
<feature type="binding site" evidence="1">
    <location>
        <position position="70"/>
    </location>
    <ligand>
        <name>ATP</name>
        <dbReference type="ChEBI" id="CHEBI:30616"/>
    </ligand>
</feature>
<dbReference type="AlphaFoldDB" id="A0A0K0FPV1"/>
<dbReference type="STRING" id="75913.A0A0K0FPV1"/>
<dbReference type="Gene3D" id="1.10.510.10">
    <property type="entry name" value="Transferase(Phosphotransferase) domain 1"/>
    <property type="match status" value="1"/>
</dbReference>
<dbReference type="InterPro" id="IPR011009">
    <property type="entry name" value="Kinase-like_dom_sf"/>
</dbReference>
<evidence type="ECO:0000259" key="2">
    <source>
        <dbReference type="PROSITE" id="PS50011"/>
    </source>
</evidence>
<feature type="domain" description="Protein kinase" evidence="2">
    <location>
        <begin position="43"/>
        <end position="177"/>
    </location>
</feature>
<organism evidence="3 4">
    <name type="scientific">Strongyloides venezuelensis</name>
    <name type="common">Threadworm</name>
    <dbReference type="NCBI Taxonomy" id="75913"/>
    <lineage>
        <taxon>Eukaryota</taxon>
        <taxon>Metazoa</taxon>
        <taxon>Ecdysozoa</taxon>
        <taxon>Nematoda</taxon>
        <taxon>Chromadorea</taxon>
        <taxon>Rhabditida</taxon>
        <taxon>Tylenchina</taxon>
        <taxon>Panagrolaimomorpha</taxon>
        <taxon>Strongyloidoidea</taxon>
        <taxon>Strongyloididae</taxon>
        <taxon>Strongyloides</taxon>
    </lineage>
</organism>
<dbReference type="InterPro" id="IPR017441">
    <property type="entry name" value="Protein_kinase_ATP_BS"/>
</dbReference>
<dbReference type="SUPFAM" id="SSF56112">
    <property type="entry name" value="Protein kinase-like (PK-like)"/>
    <property type="match status" value="1"/>
</dbReference>
<dbReference type="WBParaSite" id="SVE_1124700.1">
    <property type="protein sequence ID" value="SVE_1124700.1"/>
    <property type="gene ID" value="SVE_1124700"/>
</dbReference>
<dbReference type="GO" id="GO:0005524">
    <property type="term" value="F:ATP binding"/>
    <property type="evidence" value="ECO:0007669"/>
    <property type="project" value="UniProtKB-UniRule"/>
</dbReference>